<dbReference type="Proteomes" id="UP001165378">
    <property type="component" value="Unassembled WGS sequence"/>
</dbReference>
<dbReference type="GO" id="GO:0016740">
    <property type="term" value="F:transferase activity"/>
    <property type="evidence" value="ECO:0007669"/>
    <property type="project" value="UniProtKB-KW"/>
</dbReference>
<sequence>MFPEVLAALLDRVPDLGPEAVDGWRAAALPGRLYPVLVPGAGRVHGRLLTGLGAADWRILDAYEDDLYDLVRLPLAGGGHAWTYVSPGDGGESEADWSADEFGTRHLDAYVRACADWRTGYETSLADGDGPH</sequence>
<keyword evidence="1" id="KW-0808">Transferase</keyword>
<dbReference type="Pfam" id="PF06094">
    <property type="entry name" value="GGACT"/>
    <property type="match status" value="1"/>
</dbReference>
<evidence type="ECO:0000256" key="2">
    <source>
        <dbReference type="ARBA" id="ARBA00030602"/>
    </source>
</evidence>
<dbReference type="CDD" id="cd06661">
    <property type="entry name" value="GGCT_like"/>
    <property type="match status" value="1"/>
</dbReference>
<dbReference type="RefSeq" id="WP_235056545.1">
    <property type="nucleotide sequence ID" value="NZ_JAKFHA010000027.1"/>
</dbReference>
<dbReference type="PANTHER" id="PTHR31544">
    <property type="entry name" value="AIG2-LIKE PROTEIN D"/>
    <property type="match status" value="1"/>
</dbReference>
<dbReference type="PANTHER" id="PTHR31544:SF2">
    <property type="entry name" value="AIG2-LIKE PROTEIN D"/>
    <property type="match status" value="1"/>
</dbReference>
<name>A0AA41U3K2_9ACTN</name>
<comment type="caution">
    <text evidence="4">The sequence shown here is derived from an EMBL/GenBank/DDBJ whole genome shotgun (WGS) entry which is preliminary data.</text>
</comment>
<evidence type="ECO:0000313" key="4">
    <source>
        <dbReference type="EMBL" id="MCF2531901.1"/>
    </source>
</evidence>
<dbReference type="InterPro" id="IPR045038">
    <property type="entry name" value="AIG2-like"/>
</dbReference>
<accession>A0AA41U3K2</accession>
<evidence type="ECO:0000259" key="3">
    <source>
        <dbReference type="Pfam" id="PF06094"/>
    </source>
</evidence>
<dbReference type="Gene3D" id="3.10.490.10">
    <property type="entry name" value="Gamma-glutamyl cyclotransferase-like"/>
    <property type="match status" value="1"/>
</dbReference>
<feature type="domain" description="Gamma-glutamylcyclotransferase AIG2-like" evidence="3">
    <location>
        <begin position="2"/>
        <end position="97"/>
    </location>
</feature>
<protein>
    <recommendedName>
        <fullName evidence="2">Putative gamma-glutamylcyclotransferase</fullName>
    </recommendedName>
</protein>
<dbReference type="EMBL" id="JAKFHA010000027">
    <property type="protein sequence ID" value="MCF2531901.1"/>
    <property type="molecule type" value="Genomic_DNA"/>
</dbReference>
<dbReference type="InterPro" id="IPR036568">
    <property type="entry name" value="GGCT-like_sf"/>
</dbReference>
<keyword evidence="5" id="KW-1185">Reference proteome</keyword>
<dbReference type="InterPro" id="IPR013024">
    <property type="entry name" value="GGCT-like"/>
</dbReference>
<gene>
    <name evidence="4" type="ORF">LZ495_32440</name>
</gene>
<evidence type="ECO:0000313" key="5">
    <source>
        <dbReference type="Proteomes" id="UP001165378"/>
    </source>
</evidence>
<proteinExistence type="predicted"/>
<dbReference type="AlphaFoldDB" id="A0AA41U3K2"/>
<organism evidence="4 5">
    <name type="scientific">Yinghuangia soli</name>
    <dbReference type="NCBI Taxonomy" id="2908204"/>
    <lineage>
        <taxon>Bacteria</taxon>
        <taxon>Bacillati</taxon>
        <taxon>Actinomycetota</taxon>
        <taxon>Actinomycetes</taxon>
        <taxon>Kitasatosporales</taxon>
        <taxon>Streptomycetaceae</taxon>
        <taxon>Yinghuangia</taxon>
    </lineage>
</organism>
<evidence type="ECO:0000256" key="1">
    <source>
        <dbReference type="ARBA" id="ARBA00022679"/>
    </source>
</evidence>
<reference evidence="4" key="1">
    <citation type="submission" date="2022-01" db="EMBL/GenBank/DDBJ databases">
        <title>Genome-Based Taxonomic Classification of the Phylum Actinobacteria.</title>
        <authorList>
            <person name="Gao Y."/>
        </authorList>
    </citation>
    <scope>NUCLEOTIDE SEQUENCE</scope>
    <source>
        <strain evidence="4">KLBMP 8922</strain>
    </source>
</reference>
<dbReference type="InterPro" id="IPR009288">
    <property type="entry name" value="AIG2-like_dom"/>
</dbReference>
<dbReference type="SUPFAM" id="SSF110857">
    <property type="entry name" value="Gamma-glutamyl cyclotransferase-like"/>
    <property type="match status" value="1"/>
</dbReference>